<reference evidence="6 7" key="1">
    <citation type="submission" date="2016-02" db="EMBL/GenBank/DDBJ databases">
        <title>Comparative genomic and transcriptomic foundation for Pichia pastoris.</title>
        <authorList>
            <person name="Love K.R."/>
            <person name="Shah K.A."/>
            <person name="Whittaker C.A."/>
            <person name="Wu J."/>
            <person name="Bartlett M.C."/>
            <person name="Ma D."/>
            <person name="Leeson R.L."/>
            <person name="Priest M."/>
            <person name="Young S.K."/>
            <person name="Love J.C."/>
        </authorList>
    </citation>
    <scope>NUCLEOTIDE SEQUENCE [LARGE SCALE GENOMIC DNA]</scope>
    <source>
        <strain evidence="6 7">ATCC 28485</strain>
    </source>
</reference>
<dbReference type="InterPro" id="IPR029752">
    <property type="entry name" value="D-isomer_DH_CS1"/>
</dbReference>
<comment type="similarity">
    <text evidence="1 3">Belongs to the D-isomer specific 2-hydroxyacid dehydrogenase family.</text>
</comment>
<dbReference type="GO" id="GO:0051287">
    <property type="term" value="F:NAD binding"/>
    <property type="evidence" value="ECO:0007669"/>
    <property type="project" value="InterPro"/>
</dbReference>
<feature type="domain" description="D-isomer specific 2-hydroxyacid dehydrogenase NAD-binding" evidence="5">
    <location>
        <begin position="122"/>
        <end position="300"/>
    </location>
</feature>
<dbReference type="Gene3D" id="3.40.50.720">
    <property type="entry name" value="NAD(P)-binding Rossmann-like Domain"/>
    <property type="match status" value="2"/>
</dbReference>
<dbReference type="InterPro" id="IPR050223">
    <property type="entry name" value="D-isomer_2-hydroxyacid_DH"/>
</dbReference>
<dbReference type="SUPFAM" id="SSF51735">
    <property type="entry name" value="NAD(P)-binding Rossmann-fold domains"/>
    <property type="match status" value="1"/>
</dbReference>
<organism evidence="6 7">
    <name type="scientific">Komagataella pastoris</name>
    <name type="common">Yeast</name>
    <name type="synonym">Pichia pastoris</name>
    <dbReference type="NCBI Taxonomy" id="4922"/>
    <lineage>
        <taxon>Eukaryota</taxon>
        <taxon>Fungi</taxon>
        <taxon>Dikarya</taxon>
        <taxon>Ascomycota</taxon>
        <taxon>Saccharomycotina</taxon>
        <taxon>Pichiomycetes</taxon>
        <taxon>Pichiales</taxon>
        <taxon>Pichiaceae</taxon>
        <taxon>Komagataella</taxon>
    </lineage>
</organism>
<dbReference type="PROSITE" id="PS00065">
    <property type="entry name" value="D_2_HYDROXYACID_DH_1"/>
    <property type="match status" value="1"/>
</dbReference>
<dbReference type="AlphaFoldDB" id="A0A1B2JIZ8"/>
<dbReference type="PANTHER" id="PTHR10996:SF257">
    <property type="entry name" value="GLYOXYLATE REDUCTASE 1"/>
    <property type="match status" value="1"/>
</dbReference>
<keyword evidence="7" id="KW-1185">Reference proteome</keyword>
<dbReference type="GO" id="GO:0016618">
    <property type="term" value="F:hydroxypyruvate reductase [NAD(P)H] activity"/>
    <property type="evidence" value="ECO:0007669"/>
    <property type="project" value="TreeGrafter"/>
</dbReference>
<dbReference type="GO" id="GO:0030267">
    <property type="term" value="F:glyoxylate reductase (NADPH) activity"/>
    <property type="evidence" value="ECO:0007669"/>
    <property type="project" value="TreeGrafter"/>
</dbReference>
<sequence length="346" mass="37998">MTEKPKVLNLGPVRCAFEAWKKLEEIADVVYSDATNRDEFLQELKSGKFDGVVAISRTAESARRTGQLDAEAIQYLPKSVRSVSNNGAGYDSIDAVPLGERGIQLSNVPKIVDAATADTHIYLLLSALRNFQWGHNLMLEGRWVPGNKAAGAPIGHDLGGKVVGIYGMGGIGRAVRDRLKPFGCKKFIYYNRKRLEPDLEGGAEYVDLDTLLKESDIISINIPLNKETRHAINKETISKMKKGVVIVNTARGAIVDEKALFEALKDGHIGAVGSDVFEFEPKVSQSLLELPNLVSLPHMGTHTYETMLDMEEHVVANIRNVLEKGKVLSLVPEHVGLEFDTTPVIK</sequence>
<dbReference type="GO" id="GO:0005829">
    <property type="term" value="C:cytosol"/>
    <property type="evidence" value="ECO:0007669"/>
    <property type="project" value="TreeGrafter"/>
</dbReference>
<evidence type="ECO:0000256" key="2">
    <source>
        <dbReference type="ARBA" id="ARBA00023002"/>
    </source>
</evidence>
<dbReference type="InterPro" id="IPR036291">
    <property type="entry name" value="NAD(P)-bd_dom_sf"/>
</dbReference>
<dbReference type="OrthoDB" id="9991913at2759"/>
<dbReference type="EMBL" id="CP014587">
    <property type="protein sequence ID" value="ANZ78014.1"/>
    <property type="molecule type" value="Genomic_DNA"/>
</dbReference>
<gene>
    <name evidence="6" type="primary">GOR1</name>
    <name evidence="6" type="ORF">ATY40_BA7504732</name>
</gene>
<evidence type="ECO:0000256" key="1">
    <source>
        <dbReference type="ARBA" id="ARBA00005854"/>
    </source>
</evidence>
<dbReference type="PROSITE" id="PS00671">
    <property type="entry name" value="D_2_HYDROXYACID_DH_3"/>
    <property type="match status" value="1"/>
</dbReference>
<dbReference type="PANTHER" id="PTHR10996">
    <property type="entry name" value="2-HYDROXYACID DEHYDROGENASE-RELATED"/>
    <property type="match status" value="1"/>
</dbReference>
<evidence type="ECO:0000313" key="6">
    <source>
        <dbReference type="EMBL" id="ANZ78014.1"/>
    </source>
</evidence>
<dbReference type="InterPro" id="IPR006140">
    <property type="entry name" value="D-isomer_DH_NAD-bd"/>
</dbReference>
<dbReference type="InterPro" id="IPR029753">
    <property type="entry name" value="D-isomer_DH_CS"/>
</dbReference>
<proteinExistence type="inferred from homology"/>
<dbReference type="FunFam" id="3.40.50.720:FF:000026">
    <property type="entry name" value="Glyoxylate/hydroxypyruvate reductase B"/>
    <property type="match status" value="1"/>
</dbReference>
<dbReference type="Pfam" id="PF00389">
    <property type="entry name" value="2-Hacid_dh"/>
    <property type="match status" value="1"/>
</dbReference>
<dbReference type="Pfam" id="PF02826">
    <property type="entry name" value="2-Hacid_dh_C"/>
    <property type="match status" value="1"/>
</dbReference>
<dbReference type="InterPro" id="IPR006139">
    <property type="entry name" value="D-isomer_2_OHA_DH_cat_dom"/>
</dbReference>
<evidence type="ECO:0000259" key="5">
    <source>
        <dbReference type="Pfam" id="PF02826"/>
    </source>
</evidence>
<evidence type="ECO:0000256" key="3">
    <source>
        <dbReference type="RuleBase" id="RU003719"/>
    </source>
</evidence>
<dbReference type="Proteomes" id="UP000094565">
    <property type="component" value="Chromosome 4"/>
</dbReference>
<evidence type="ECO:0000313" key="7">
    <source>
        <dbReference type="Proteomes" id="UP000094565"/>
    </source>
</evidence>
<name>A0A1B2JIZ8_PICPA</name>
<feature type="domain" description="D-isomer specific 2-hydroxyacid dehydrogenase catalytic" evidence="4">
    <location>
        <begin position="19"/>
        <end position="331"/>
    </location>
</feature>
<dbReference type="CDD" id="cd12168">
    <property type="entry name" value="Mand_dh_like"/>
    <property type="match status" value="1"/>
</dbReference>
<dbReference type="SUPFAM" id="SSF52283">
    <property type="entry name" value="Formate/glycerate dehydrogenase catalytic domain-like"/>
    <property type="match status" value="1"/>
</dbReference>
<protein>
    <submittedName>
        <fullName evidence="6">BA75_04732T0</fullName>
    </submittedName>
</protein>
<keyword evidence="2 3" id="KW-0560">Oxidoreductase</keyword>
<accession>A0A1B2JIZ8</accession>
<evidence type="ECO:0000259" key="4">
    <source>
        <dbReference type="Pfam" id="PF00389"/>
    </source>
</evidence>